<protein>
    <recommendedName>
        <fullName evidence="1">Cupin-like domain-containing protein</fullName>
    </recommendedName>
</protein>
<accession>A0A0R0AYB3</accession>
<dbReference type="SUPFAM" id="SSF51197">
    <property type="entry name" value="Clavaminate synthase-like"/>
    <property type="match status" value="1"/>
</dbReference>
<evidence type="ECO:0000313" key="2">
    <source>
        <dbReference type="EMBL" id="KRG49932.1"/>
    </source>
</evidence>
<dbReference type="EMBL" id="LLXV01000039">
    <property type="protein sequence ID" value="KRG49932.1"/>
    <property type="molecule type" value="Genomic_DNA"/>
</dbReference>
<dbReference type="Gene3D" id="2.60.120.10">
    <property type="entry name" value="Jelly Rolls"/>
    <property type="match status" value="1"/>
</dbReference>
<sequence>MDVERFPRFHQALAQAHVAEPAPGDAVYIPSLWWRHVLDADVLTRAHFQRRHRACWPRW</sequence>
<dbReference type="Proteomes" id="UP000051757">
    <property type="component" value="Unassembled WGS sequence"/>
</dbReference>
<dbReference type="AlphaFoldDB" id="A0A0R0AYB3"/>
<reference evidence="2 3" key="1">
    <citation type="journal article" date="2016" name="Front. Microbiol.">
        <title>Genome Sequence of Type Strains of Genus Stenotrophomonas.</title>
        <authorList>
            <person name="Patil P.P."/>
            <person name="Midha S."/>
            <person name="Kumar S."/>
            <person name="Patil P.B."/>
        </authorList>
    </citation>
    <scope>NUCLEOTIDE SEQUENCE [LARGE SCALE GENOMIC DNA]</scope>
    <source>
        <strain evidence="2 3">LMG 978</strain>
    </source>
</reference>
<name>A0A0R0AYB3_9GAMM</name>
<gene>
    <name evidence="2" type="ORF">ARC23_12615</name>
</gene>
<evidence type="ECO:0000259" key="1">
    <source>
        <dbReference type="Pfam" id="PF13621"/>
    </source>
</evidence>
<feature type="domain" description="Cupin-like" evidence="1">
    <location>
        <begin position="2"/>
        <end position="38"/>
    </location>
</feature>
<dbReference type="OrthoDB" id="479699at2"/>
<dbReference type="Pfam" id="PF13621">
    <property type="entry name" value="Cupin_8"/>
    <property type="match status" value="1"/>
</dbReference>
<comment type="caution">
    <text evidence="2">The sequence shown here is derived from an EMBL/GenBank/DDBJ whole genome shotgun (WGS) entry which is preliminary data.</text>
</comment>
<dbReference type="InterPro" id="IPR014710">
    <property type="entry name" value="RmlC-like_jellyroll"/>
</dbReference>
<proteinExistence type="predicted"/>
<keyword evidence="3" id="KW-1185">Reference proteome</keyword>
<evidence type="ECO:0000313" key="3">
    <source>
        <dbReference type="Proteomes" id="UP000051757"/>
    </source>
</evidence>
<dbReference type="InterPro" id="IPR041667">
    <property type="entry name" value="Cupin_8"/>
</dbReference>
<organism evidence="2 3">
    <name type="scientific">Stenotrophomonas beteli</name>
    <dbReference type="NCBI Taxonomy" id="3384461"/>
    <lineage>
        <taxon>Bacteria</taxon>
        <taxon>Pseudomonadati</taxon>
        <taxon>Pseudomonadota</taxon>
        <taxon>Gammaproteobacteria</taxon>
        <taxon>Lysobacterales</taxon>
        <taxon>Lysobacteraceae</taxon>
        <taxon>Stenotrophomonas</taxon>
        <taxon>Stenotrophomonas maltophilia group</taxon>
    </lineage>
</organism>